<dbReference type="AlphaFoldDB" id="A0A2A7UTU4"/>
<keyword evidence="3" id="KW-1185">Reference proteome</keyword>
<sequence length="159" mass="17146">MKVLDLRCEQGHLFEGWFGSEDDFQSQLARDLIACPVCSSVRIHKGLSAPRLNLGAATAPSTPGAPAAPAAAASSTPLVPEDRLRAVQAAWLQMSRRIVQQTEDVGAQFADEARRIHRGEVEERGIRGQATPREALELLEEGIGVLPLAVPDTSKETLQ</sequence>
<dbReference type="STRING" id="1219032.GCA_001515545_02921"/>
<accession>A0A2A7UTU4</accession>
<organism evidence="2 3">
    <name type="scientific">Comamonas terrigena</name>
    <dbReference type="NCBI Taxonomy" id="32013"/>
    <lineage>
        <taxon>Bacteria</taxon>
        <taxon>Pseudomonadati</taxon>
        <taxon>Pseudomonadota</taxon>
        <taxon>Betaproteobacteria</taxon>
        <taxon>Burkholderiales</taxon>
        <taxon>Comamonadaceae</taxon>
        <taxon>Comamonas</taxon>
    </lineage>
</organism>
<evidence type="ECO:0000313" key="2">
    <source>
        <dbReference type="EMBL" id="PEH88616.1"/>
    </source>
</evidence>
<name>A0A2A7UTU4_COMTR</name>
<dbReference type="InterPro" id="IPR009562">
    <property type="entry name" value="DUF1178"/>
</dbReference>
<dbReference type="EMBL" id="PDEA01000001">
    <property type="protein sequence ID" value="PEH88616.1"/>
    <property type="molecule type" value="Genomic_DNA"/>
</dbReference>
<gene>
    <name evidence="2" type="ORF">CRM82_08395</name>
</gene>
<dbReference type="PIRSF" id="PIRSF032131">
    <property type="entry name" value="UCP032131"/>
    <property type="match status" value="1"/>
</dbReference>
<feature type="region of interest" description="Disordered" evidence="1">
    <location>
        <begin position="58"/>
        <end position="77"/>
    </location>
</feature>
<proteinExistence type="predicted"/>
<comment type="caution">
    <text evidence="2">The sequence shown here is derived from an EMBL/GenBank/DDBJ whole genome shotgun (WGS) entry which is preliminary data.</text>
</comment>
<protein>
    <submittedName>
        <fullName evidence="2">DUF1178 domain-containing protein</fullName>
    </submittedName>
</protein>
<dbReference type="GeneID" id="80800619"/>
<dbReference type="Pfam" id="PF06676">
    <property type="entry name" value="DUF1178"/>
    <property type="match status" value="1"/>
</dbReference>
<evidence type="ECO:0000313" key="3">
    <source>
        <dbReference type="Proteomes" id="UP000220246"/>
    </source>
</evidence>
<dbReference type="RefSeq" id="WP_066539297.1">
    <property type="nucleotide sequence ID" value="NZ_DALZQJ010000002.1"/>
</dbReference>
<evidence type="ECO:0000256" key="1">
    <source>
        <dbReference type="SAM" id="MobiDB-lite"/>
    </source>
</evidence>
<reference evidence="3" key="1">
    <citation type="submission" date="2017-09" db="EMBL/GenBank/DDBJ databases">
        <title>FDA dAtabase for Regulatory Grade micrObial Sequences (FDA-ARGOS): Supporting development and validation of Infectious Disease Dx tests.</title>
        <authorList>
            <person name="Minogue T."/>
            <person name="Wolcott M."/>
            <person name="Wasieloski L."/>
            <person name="Aguilar W."/>
            <person name="Moore D."/>
            <person name="Tallon L."/>
            <person name="Sadzewicz L."/>
            <person name="Ott S."/>
            <person name="Zhao X."/>
            <person name="Nagaraj S."/>
            <person name="Vavikolanu K."/>
            <person name="Aluvathingal J."/>
            <person name="Nadendla S."/>
            <person name="Sichtig H."/>
        </authorList>
    </citation>
    <scope>NUCLEOTIDE SEQUENCE [LARGE SCALE GENOMIC DNA]</scope>
    <source>
        <strain evidence="3">FDAARGOS_394</strain>
    </source>
</reference>
<dbReference type="OrthoDB" id="5295943at2"/>
<dbReference type="Proteomes" id="UP000220246">
    <property type="component" value="Unassembled WGS sequence"/>
</dbReference>